<protein>
    <submittedName>
        <fullName evidence="1">Uncharacterized protein</fullName>
    </submittedName>
</protein>
<evidence type="ECO:0000313" key="2">
    <source>
        <dbReference type="Proteomes" id="UP000095472"/>
    </source>
</evidence>
<dbReference type="Proteomes" id="UP000095472">
    <property type="component" value="Chromosome"/>
</dbReference>
<sequence>MSYPDEPRIPSPSGRGVVKASQLDQLVNRILASYQMTAEEQRFLMSTLLAKESLSPADCTLINKVYEGLKKGLVRVID</sequence>
<gene>
    <name evidence="1" type="ORF">BH720_018510</name>
</gene>
<reference evidence="1 2" key="1">
    <citation type="journal article" date="2016" name="Genome Announc.">
        <title>Draft Genome Sequence of the Thermotolerant Cyanobacterium Desertifilum sp. IPPAS B-1220.</title>
        <authorList>
            <person name="Mironov K.S."/>
            <person name="Sinetova M.A."/>
            <person name="Bolatkhan K."/>
            <person name="Zayadan B.K."/>
            <person name="Ustinova V.V."/>
            <person name="Kupriyanova E.V."/>
            <person name="Skrypnik A.N."/>
            <person name="Gogoleva N.E."/>
            <person name="Gogolev Y.V."/>
            <person name="Los D.A."/>
        </authorList>
    </citation>
    <scope>NUCLEOTIDE SEQUENCE [LARGE SCALE GENOMIC DNA]</scope>
    <source>
        <strain evidence="1 2">IPPAS B-1220</strain>
    </source>
</reference>
<evidence type="ECO:0000313" key="1">
    <source>
        <dbReference type="EMBL" id="XPM66969.1"/>
    </source>
</evidence>
<accession>A0ACD5H3A1</accession>
<dbReference type="EMBL" id="CP182909">
    <property type="protein sequence ID" value="XPM66969.1"/>
    <property type="molecule type" value="Genomic_DNA"/>
</dbReference>
<name>A0ACD5H3A1_9CYAN</name>
<keyword evidence="2" id="KW-1185">Reference proteome</keyword>
<proteinExistence type="predicted"/>
<organism evidence="1 2">
    <name type="scientific">Desertifilum tharense IPPAS B-1220</name>
    <dbReference type="NCBI Taxonomy" id="1781255"/>
    <lineage>
        <taxon>Bacteria</taxon>
        <taxon>Bacillati</taxon>
        <taxon>Cyanobacteriota</taxon>
        <taxon>Cyanophyceae</taxon>
        <taxon>Desertifilales</taxon>
        <taxon>Desertifilaceae</taxon>
        <taxon>Desertifilum</taxon>
    </lineage>
</organism>